<gene>
    <name evidence="12" type="primary">ggt</name>
    <name evidence="12" type="ORF">PCIT_a4092</name>
</gene>
<dbReference type="PRINTS" id="PR01210">
    <property type="entry name" value="GGTRANSPTASE"/>
</dbReference>
<dbReference type="SUPFAM" id="SSF56235">
    <property type="entry name" value="N-terminal nucleophile aminohydrolases (Ntn hydrolases)"/>
    <property type="match status" value="1"/>
</dbReference>
<evidence type="ECO:0000256" key="1">
    <source>
        <dbReference type="ARBA" id="ARBA00001049"/>
    </source>
</evidence>
<evidence type="ECO:0000256" key="3">
    <source>
        <dbReference type="ARBA" id="ARBA00009381"/>
    </source>
</evidence>
<comment type="catalytic activity">
    <reaction evidence="2 11">
        <text>glutathione + H2O = L-cysteinylglycine + L-glutamate</text>
        <dbReference type="Rhea" id="RHEA:28807"/>
        <dbReference type="ChEBI" id="CHEBI:15377"/>
        <dbReference type="ChEBI" id="CHEBI:29985"/>
        <dbReference type="ChEBI" id="CHEBI:57925"/>
        <dbReference type="ChEBI" id="CHEBI:61694"/>
        <dbReference type="EC" id="3.4.19.13"/>
    </reaction>
</comment>
<evidence type="ECO:0000256" key="5">
    <source>
        <dbReference type="ARBA" id="ARBA00022801"/>
    </source>
</evidence>
<name>A0AAD4FS14_9GAMM</name>
<comment type="subunit">
    <text evidence="11">This enzyme consists of two polypeptide chains, which are synthesized in precursor form from a single polypeptide.</text>
</comment>
<dbReference type="InterPro" id="IPR043138">
    <property type="entry name" value="GGT_lsub"/>
</dbReference>
<evidence type="ECO:0000256" key="11">
    <source>
        <dbReference type="RuleBase" id="RU368036"/>
    </source>
</evidence>
<reference evidence="12" key="2">
    <citation type="submission" date="2015-03" db="EMBL/GenBank/DDBJ databases">
        <title>Genome sequence of Pseudoalteromonas citrea.</title>
        <authorList>
            <person name="Xie B.-B."/>
            <person name="Rong J.-C."/>
            <person name="Qin Q.-L."/>
            <person name="Zhang Y.-Z."/>
        </authorList>
    </citation>
    <scope>NUCLEOTIDE SEQUENCE</scope>
    <source>
        <strain evidence="12">DSM 8771</strain>
    </source>
</reference>
<organism evidence="12 13">
    <name type="scientific">Pseudoalteromonas citrea</name>
    <dbReference type="NCBI Taxonomy" id="43655"/>
    <lineage>
        <taxon>Bacteria</taxon>
        <taxon>Pseudomonadati</taxon>
        <taxon>Pseudomonadota</taxon>
        <taxon>Gammaproteobacteria</taxon>
        <taxon>Alteromonadales</taxon>
        <taxon>Pseudoalteromonadaceae</taxon>
        <taxon>Pseudoalteromonas</taxon>
    </lineage>
</organism>
<keyword evidence="7 11" id="KW-0012">Acyltransferase</keyword>
<comment type="caution">
    <text evidence="12">The sequence shown here is derived from an EMBL/GenBank/DDBJ whole genome shotgun (WGS) entry which is preliminary data.</text>
</comment>
<dbReference type="InterPro" id="IPR043137">
    <property type="entry name" value="GGT_ssub_C"/>
</dbReference>
<keyword evidence="4 11" id="KW-0808">Transferase</keyword>
<feature type="binding site" evidence="10">
    <location>
        <position position="490"/>
    </location>
    <ligand>
        <name>L-glutamate</name>
        <dbReference type="ChEBI" id="CHEBI:29985"/>
    </ligand>
</feature>
<accession>A0AAD4FS14</accession>
<dbReference type="GO" id="GO:0006751">
    <property type="term" value="P:glutathione catabolic process"/>
    <property type="evidence" value="ECO:0007669"/>
    <property type="project" value="UniProtKB-UniRule"/>
</dbReference>
<dbReference type="PANTHER" id="PTHR43199:SF1">
    <property type="entry name" value="GLUTATHIONE HYDROLASE PROENZYME"/>
    <property type="match status" value="1"/>
</dbReference>
<dbReference type="InterPro" id="IPR000101">
    <property type="entry name" value="GGT_peptidase"/>
</dbReference>
<dbReference type="PROSITE" id="PS51257">
    <property type="entry name" value="PROKAR_LIPOPROTEIN"/>
    <property type="match status" value="1"/>
</dbReference>
<evidence type="ECO:0000256" key="4">
    <source>
        <dbReference type="ARBA" id="ARBA00022679"/>
    </source>
</evidence>
<evidence type="ECO:0000313" key="13">
    <source>
        <dbReference type="Proteomes" id="UP000016487"/>
    </source>
</evidence>
<dbReference type="NCBIfam" id="TIGR00066">
    <property type="entry name" value="g_glut_trans"/>
    <property type="match status" value="1"/>
</dbReference>
<dbReference type="EMBL" id="AHBZ03000016">
    <property type="protein sequence ID" value="KAF7771500.1"/>
    <property type="molecule type" value="Genomic_DNA"/>
</dbReference>
<evidence type="ECO:0000256" key="7">
    <source>
        <dbReference type="ARBA" id="ARBA00023315"/>
    </source>
</evidence>
<evidence type="ECO:0000256" key="8">
    <source>
        <dbReference type="ARBA" id="ARBA00047417"/>
    </source>
</evidence>
<keyword evidence="11" id="KW-0317">Glutathione biosynthesis</keyword>
<dbReference type="Proteomes" id="UP000016487">
    <property type="component" value="Unassembled WGS sequence"/>
</dbReference>
<keyword evidence="5 11" id="KW-0378">Hydrolase</keyword>
<keyword evidence="6 11" id="KW-0865">Zymogen</keyword>
<dbReference type="InterPro" id="IPR051792">
    <property type="entry name" value="GGT_bact"/>
</dbReference>
<dbReference type="Pfam" id="PF01019">
    <property type="entry name" value="G_glu_transpept"/>
    <property type="match status" value="1"/>
</dbReference>
<dbReference type="AlphaFoldDB" id="A0AAD4FS14"/>
<comment type="catalytic activity">
    <reaction evidence="8 11">
        <text>an N-terminal (5-L-glutamyl)-[peptide] + an alpha-amino acid = 5-L-glutamyl amino acid + an N-terminal L-alpha-aminoacyl-[peptide]</text>
        <dbReference type="Rhea" id="RHEA:23904"/>
        <dbReference type="Rhea" id="RHEA-COMP:9780"/>
        <dbReference type="Rhea" id="RHEA-COMP:9795"/>
        <dbReference type="ChEBI" id="CHEBI:77644"/>
        <dbReference type="ChEBI" id="CHEBI:78597"/>
        <dbReference type="ChEBI" id="CHEBI:78599"/>
        <dbReference type="ChEBI" id="CHEBI:78608"/>
        <dbReference type="EC" id="2.3.2.2"/>
    </reaction>
</comment>
<dbReference type="GO" id="GO:0006750">
    <property type="term" value="P:glutathione biosynthetic process"/>
    <property type="evidence" value="ECO:0007669"/>
    <property type="project" value="UniProtKB-KW"/>
</dbReference>
<evidence type="ECO:0000256" key="9">
    <source>
        <dbReference type="PIRSR" id="PIRSR600101-1"/>
    </source>
</evidence>
<dbReference type="EC" id="2.3.2.2" evidence="11"/>
<comment type="PTM">
    <text evidence="11">Cleaved by autocatalysis into a large and a small subunit.</text>
</comment>
<protein>
    <recommendedName>
        <fullName evidence="11">Glutathione hydrolase proenzyme</fullName>
        <ecNumber evidence="11">2.3.2.2</ecNumber>
        <ecNumber evidence="11">3.4.19.13</ecNumber>
    </recommendedName>
    <component>
        <recommendedName>
            <fullName evidence="11">Glutathione hydrolase large chain</fullName>
        </recommendedName>
    </component>
    <component>
        <recommendedName>
            <fullName evidence="11">Glutathione hydrolase small chain</fullName>
        </recommendedName>
    </component>
</protein>
<feature type="binding site" evidence="10">
    <location>
        <position position="443"/>
    </location>
    <ligand>
        <name>L-glutamate</name>
        <dbReference type="ChEBI" id="CHEBI:29985"/>
    </ligand>
</feature>
<proteinExistence type="inferred from homology"/>
<dbReference type="Gene3D" id="1.10.246.130">
    <property type="match status" value="1"/>
</dbReference>
<reference evidence="12" key="1">
    <citation type="journal article" date="2012" name="J. Bacteriol.">
        <title>Genome sequences of type strains of seven species of the marine bacterium Pseudoalteromonas.</title>
        <authorList>
            <person name="Xie B.B."/>
            <person name="Shu Y.L."/>
            <person name="Qin Q.L."/>
            <person name="Rong J.C."/>
            <person name="Zhang X.Y."/>
            <person name="Chen X.L."/>
            <person name="Shi M."/>
            <person name="He H.L."/>
            <person name="Zhou B.C."/>
            <person name="Zhang Y.Z."/>
        </authorList>
    </citation>
    <scope>NUCLEOTIDE SEQUENCE</scope>
    <source>
        <strain evidence="12">DSM 8771</strain>
    </source>
</reference>
<dbReference type="InterPro" id="IPR029055">
    <property type="entry name" value="Ntn_hydrolases_N"/>
</dbReference>
<dbReference type="Gene3D" id="3.60.20.40">
    <property type="match status" value="1"/>
</dbReference>
<comment type="pathway">
    <text evidence="11">Sulfur metabolism; glutathione metabolism.</text>
</comment>
<evidence type="ECO:0000256" key="6">
    <source>
        <dbReference type="ARBA" id="ARBA00023145"/>
    </source>
</evidence>
<evidence type="ECO:0000256" key="2">
    <source>
        <dbReference type="ARBA" id="ARBA00001089"/>
    </source>
</evidence>
<dbReference type="GO" id="GO:0103068">
    <property type="term" value="F:leukotriene C4 gamma-glutamyl transferase activity"/>
    <property type="evidence" value="ECO:0007669"/>
    <property type="project" value="UniProtKB-EC"/>
</dbReference>
<sequence length="586" mass="63227">MIKPQPLLVALTTSLLISGCNINEKEQRETREPEAATGLQKKQQVIANDYMVVAANPYASEAGKTMLAKGGNAIDAAIATQLVLTLVEPQSSGIGGGAFLMYFDGETQNLLTYDGRETAPSGADHTLFLDDTGKPVRWIEAVVGGRSVGVPGILHAFSRAHKAHGKLDWQTLFAPAIALAEKGFIVSPRLNMLLEKNFNPGLSQLSPAKEYFYPNGKALTVGTVKKNPELAELYKQVARHGIRAFYQGEHAKRIVNAVQTSAIAPGTLTESDLANYTSKTRDAICTEYHQYKVCSMAPPSSGGVAVLQILKLLEGKKLSQYSANDAYALHLFTQASRLAFADRNHYIADPDFVSVPTSALLNADYLAERAKLISDEDNHHVPVGLPLGKLAYAKDDGFELPSTTHVSVVDAQGNAVSMTSSIEMGFGSTVMVDGYLLNNQLTDFSLSPKKNGKWMANRVEANKRPRSSMSPVMVFNADGSLKLVVGSPGGSRIINYVAHTVIGVLDWGLTPQQAVSLPKITNRNRYTTLEKGTNLASIKATFEKRGHKVQVRDLNSGLHVIELNNGELLGGADPRREGVALGESNE</sequence>
<feature type="active site" description="Nucleophile" evidence="9">
    <location>
        <position position="403"/>
    </location>
</feature>
<comment type="similarity">
    <text evidence="3 11">Belongs to the gamma-glutamyltransferase family.</text>
</comment>
<dbReference type="EC" id="3.4.19.13" evidence="11"/>
<dbReference type="GO" id="GO:0036374">
    <property type="term" value="F:glutathione hydrolase activity"/>
    <property type="evidence" value="ECO:0007669"/>
    <property type="project" value="UniProtKB-UniRule"/>
</dbReference>
<dbReference type="RefSeq" id="WP_010362948.1">
    <property type="nucleotide sequence ID" value="NZ_AHBZ03000016.1"/>
</dbReference>
<comment type="catalytic activity">
    <reaction evidence="1 11">
        <text>an S-substituted glutathione + H2O = an S-substituted L-cysteinylglycine + L-glutamate</text>
        <dbReference type="Rhea" id="RHEA:59468"/>
        <dbReference type="ChEBI" id="CHEBI:15377"/>
        <dbReference type="ChEBI" id="CHEBI:29985"/>
        <dbReference type="ChEBI" id="CHEBI:90779"/>
        <dbReference type="ChEBI" id="CHEBI:143103"/>
        <dbReference type="EC" id="3.4.19.13"/>
    </reaction>
</comment>
<feature type="binding site" evidence="10">
    <location>
        <begin position="467"/>
        <end position="468"/>
    </location>
    <ligand>
        <name>L-glutamate</name>
        <dbReference type="ChEBI" id="CHEBI:29985"/>
    </ligand>
</feature>
<dbReference type="PANTHER" id="PTHR43199">
    <property type="entry name" value="GLUTATHIONE HYDROLASE"/>
    <property type="match status" value="1"/>
</dbReference>
<evidence type="ECO:0000313" key="12">
    <source>
        <dbReference type="EMBL" id="KAF7771500.1"/>
    </source>
</evidence>
<feature type="binding site" evidence="10">
    <location>
        <position position="116"/>
    </location>
    <ligand>
        <name>L-glutamate</name>
        <dbReference type="ChEBI" id="CHEBI:29985"/>
    </ligand>
</feature>
<evidence type="ECO:0000256" key="10">
    <source>
        <dbReference type="PIRSR" id="PIRSR600101-2"/>
    </source>
</evidence>